<feature type="signal peptide" evidence="2">
    <location>
        <begin position="1"/>
        <end position="22"/>
    </location>
</feature>
<proteinExistence type="predicted"/>
<evidence type="ECO:0000259" key="3">
    <source>
        <dbReference type="PROSITE" id="PS51820"/>
    </source>
</evidence>
<evidence type="ECO:0000313" key="5">
    <source>
        <dbReference type="Proteomes" id="UP000750334"/>
    </source>
</evidence>
<reference evidence="4 5" key="1">
    <citation type="submission" date="2020-11" db="EMBL/GenBank/DDBJ databases">
        <title>Kefir isolates.</title>
        <authorList>
            <person name="Marcisauskas S."/>
            <person name="Kim Y."/>
            <person name="Blasche S."/>
        </authorList>
    </citation>
    <scope>NUCLEOTIDE SEQUENCE [LARGE SCALE GENOMIC DNA]</scope>
    <source>
        <strain evidence="4 5">OG2</strain>
    </source>
</reference>
<dbReference type="OrthoDB" id="3996163at2759"/>
<keyword evidence="2" id="KW-0732">Signal</keyword>
<feature type="domain" description="PA14" evidence="3">
    <location>
        <begin position="66"/>
        <end position="220"/>
    </location>
</feature>
<dbReference type="AlphaFoldDB" id="A0A9P6VSQ8"/>
<evidence type="ECO:0000256" key="2">
    <source>
        <dbReference type="SAM" id="SignalP"/>
    </source>
</evidence>
<evidence type="ECO:0000256" key="1">
    <source>
        <dbReference type="SAM" id="MobiDB-lite"/>
    </source>
</evidence>
<gene>
    <name evidence="4" type="ORF">C6P45_003641</name>
</gene>
<dbReference type="InterPro" id="IPR018871">
    <property type="entry name" value="GLEYA_adhesin_domain"/>
</dbReference>
<dbReference type="Proteomes" id="UP000750334">
    <property type="component" value="Unassembled WGS sequence"/>
</dbReference>
<protein>
    <recommendedName>
        <fullName evidence="3">PA14 domain-containing protein</fullName>
    </recommendedName>
</protein>
<keyword evidence="5" id="KW-1185">Reference proteome</keyword>
<feature type="region of interest" description="Disordered" evidence="1">
    <location>
        <begin position="395"/>
        <end position="430"/>
    </location>
</feature>
<dbReference type="Gene3D" id="2.60.120.1560">
    <property type="match status" value="1"/>
</dbReference>
<dbReference type="Pfam" id="PF10528">
    <property type="entry name" value="GLEYA"/>
    <property type="match status" value="1"/>
</dbReference>
<sequence>MLMKVVFYTLSYFANLIVAASADTCARASSVLSPDTKGVQYSLTSIPLHGDLENIPQLLYKETLIRLNNDPSIIFYTTSNFSFNIKIADSEIPYYGYLNEVNITLSNFVAIYDGLFVPPATGDYTFSINEVSDGAAIYLYDNRDMYCCEDMDMISWLSKTTQLYYIPSDPSYQTDSVTVHLEAGSFYVYFYGYANYGGDAIFEPSVTFPSGQVVTNLTDYIYTVLEDISCDTGNSTSSILSQWTGTFTTTFSTSVVSTEGTGAAGIPYTDIQTVYYVLTPSSYVSSSVGTSSSIETSLAFTSDSTSELITSSVISISFESSTISLSSSRTQSSFDSNIEQSSGSASSVSLTSQGSLSLSTFKSSLSISSNNDIAVVSSTLFSNISSVMVSSTPTVVTSGDRLSNSEKLPSDVTGSSGQSYPSSFDHDSLTKESLESSTSTTFISTTSDVNVFSSASSTKITSESKTKQSTTKLTQSILHISSVSSKGSNHTENTGSDILFSKSIYTDIYGIIRSTVVGCPQISDYISSTKINTSQVTTSVVVTKSTNENVEDFLSTTTYTADNTAREQTTETAVANGKQSSLAVQLKSSTAVSSASINIQQTPNSAGKYTVELFFSVVLLSFPIFFI</sequence>
<evidence type="ECO:0000313" key="4">
    <source>
        <dbReference type="EMBL" id="KAG0653767.1"/>
    </source>
</evidence>
<dbReference type="PROSITE" id="PS51820">
    <property type="entry name" value="PA14"/>
    <property type="match status" value="1"/>
</dbReference>
<dbReference type="InterPro" id="IPR037524">
    <property type="entry name" value="PA14/GLEYA"/>
</dbReference>
<feature type="chain" id="PRO_5040371433" description="PA14 domain-containing protein" evidence="2">
    <location>
        <begin position="23"/>
        <end position="627"/>
    </location>
</feature>
<dbReference type="EMBL" id="PUHR01000397">
    <property type="protein sequence ID" value="KAG0653767.1"/>
    <property type="molecule type" value="Genomic_DNA"/>
</dbReference>
<comment type="caution">
    <text evidence="4">The sequence shown here is derived from an EMBL/GenBank/DDBJ whole genome shotgun (WGS) entry which is preliminary data.</text>
</comment>
<name>A0A9P6VSQ8_MAUEX</name>
<accession>A0A9P6VSQ8</accession>
<feature type="compositionally biased region" description="Polar residues" evidence="1">
    <location>
        <begin position="400"/>
        <end position="422"/>
    </location>
</feature>
<organism evidence="4 5">
    <name type="scientific">Maudiozyma exigua</name>
    <name type="common">Yeast</name>
    <name type="synonym">Kazachstania exigua</name>
    <dbReference type="NCBI Taxonomy" id="34358"/>
    <lineage>
        <taxon>Eukaryota</taxon>
        <taxon>Fungi</taxon>
        <taxon>Dikarya</taxon>
        <taxon>Ascomycota</taxon>
        <taxon>Saccharomycotina</taxon>
        <taxon>Saccharomycetes</taxon>
        <taxon>Saccharomycetales</taxon>
        <taxon>Saccharomycetaceae</taxon>
        <taxon>Maudiozyma</taxon>
    </lineage>
</organism>